<sequence>MKTSKLSWLYIIFVYLFLYMPLFILIIFSFNDAASGTIWKGFTLRWYEKLFNSSALISGLINSLIVGVSAATLVTVIGTLSAVTLFRFNFFGKNFIMSLLYILIMSPEIIMGISLLLLFKFLSMDLGFQTLLITHITLCLPFVVAVLFTRLANFDVHIIEAAKDLGANELQTFFHIILPSILPAVVAAWILSFTISMDDSICAFFTSGPRFEILPQKIYAMVRTGVKPEVNALSTIIFGASMLIVIIAQIMLKERKK</sequence>
<dbReference type="AlphaFoldDB" id="A0A9D2GSI6"/>
<evidence type="ECO:0000313" key="10">
    <source>
        <dbReference type="EMBL" id="HIZ88374.1"/>
    </source>
</evidence>
<dbReference type="CDD" id="cd06261">
    <property type="entry name" value="TM_PBP2"/>
    <property type="match status" value="1"/>
</dbReference>
<dbReference type="PANTHER" id="PTHR43848:SF2">
    <property type="entry name" value="PUTRESCINE TRANSPORT SYSTEM PERMEASE PROTEIN POTI"/>
    <property type="match status" value="1"/>
</dbReference>
<evidence type="ECO:0000256" key="1">
    <source>
        <dbReference type="ARBA" id="ARBA00004651"/>
    </source>
</evidence>
<keyword evidence="5 8" id="KW-0812">Transmembrane</keyword>
<organism evidence="10 11">
    <name type="scientific">Candidatus Mucispirillum faecigallinarum</name>
    <dbReference type="NCBI Taxonomy" id="2838699"/>
    <lineage>
        <taxon>Bacteria</taxon>
        <taxon>Pseudomonadati</taxon>
        <taxon>Deferribacterota</taxon>
        <taxon>Deferribacteres</taxon>
        <taxon>Deferribacterales</taxon>
        <taxon>Mucispirillaceae</taxon>
        <taxon>Mucispirillum</taxon>
    </lineage>
</organism>
<evidence type="ECO:0000256" key="3">
    <source>
        <dbReference type="ARBA" id="ARBA00022448"/>
    </source>
</evidence>
<keyword evidence="7 8" id="KW-0472">Membrane</keyword>
<dbReference type="InterPro" id="IPR051789">
    <property type="entry name" value="Bact_Polyamine_Transport"/>
</dbReference>
<feature type="transmembrane region" description="Helical" evidence="8">
    <location>
        <begin position="173"/>
        <end position="191"/>
    </location>
</feature>
<evidence type="ECO:0000259" key="9">
    <source>
        <dbReference type="PROSITE" id="PS50928"/>
    </source>
</evidence>
<proteinExistence type="inferred from homology"/>
<reference evidence="10" key="2">
    <citation type="submission" date="2021-04" db="EMBL/GenBank/DDBJ databases">
        <authorList>
            <person name="Gilroy R."/>
        </authorList>
    </citation>
    <scope>NUCLEOTIDE SEQUENCE</scope>
    <source>
        <strain evidence="10">ChiW4-1371</strain>
    </source>
</reference>
<dbReference type="EMBL" id="DXAQ01000005">
    <property type="protein sequence ID" value="HIZ88374.1"/>
    <property type="molecule type" value="Genomic_DNA"/>
</dbReference>
<feature type="transmembrane region" description="Helical" evidence="8">
    <location>
        <begin position="131"/>
        <end position="152"/>
    </location>
</feature>
<protein>
    <submittedName>
        <fullName evidence="10">Spermidine/putrescine ABC transporter permease PotC</fullName>
    </submittedName>
</protein>
<feature type="transmembrane region" description="Helical" evidence="8">
    <location>
        <begin position="95"/>
        <end position="119"/>
    </location>
</feature>
<dbReference type="Pfam" id="PF00528">
    <property type="entry name" value="BPD_transp_1"/>
    <property type="match status" value="1"/>
</dbReference>
<evidence type="ECO:0000256" key="7">
    <source>
        <dbReference type="ARBA" id="ARBA00023136"/>
    </source>
</evidence>
<feature type="domain" description="ABC transmembrane type-1" evidence="9">
    <location>
        <begin position="60"/>
        <end position="248"/>
    </location>
</feature>
<feature type="transmembrane region" description="Helical" evidence="8">
    <location>
        <begin position="7"/>
        <end position="30"/>
    </location>
</feature>
<reference evidence="10" key="1">
    <citation type="journal article" date="2021" name="PeerJ">
        <title>Extensive microbial diversity within the chicken gut microbiome revealed by metagenomics and culture.</title>
        <authorList>
            <person name="Gilroy R."/>
            <person name="Ravi A."/>
            <person name="Getino M."/>
            <person name="Pursley I."/>
            <person name="Horton D.L."/>
            <person name="Alikhan N.F."/>
            <person name="Baker D."/>
            <person name="Gharbi K."/>
            <person name="Hall N."/>
            <person name="Watson M."/>
            <person name="Adriaenssens E.M."/>
            <person name="Foster-Nyarko E."/>
            <person name="Jarju S."/>
            <person name="Secka A."/>
            <person name="Antonio M."/>
            <person name="Oren A."/>
            <person name="Chaudhuri R.R."/>
            <person name="La Ragione R."/>
            <person name="Hildebrand F."/>
            <person name="Pallen M.J."/>
        </authorList>
    </citation>
    <scope>NUCLEOTIDE SEQUENCE</scope>
    <source>
        <strain evidence="10">ChiW4-1371</strain>
    </source>
</reference>
<feature type="transmembrane region" description="Helical" evidence="8">
    <location>
        <begin position="50"/>
        <end position="83"/>
    </location>
</feature>
<name>A0A9D2GSI6_9BACT</name>
<dbReference type="InterPro" id="IPR035906">
    <property type="entry name" value="MetI-like_sf"/>
</dbReference>
<gene>
    <name evidence="10" type="primary">potC</name>
    <name evidence="10" type="ORF">H9804_00370</name>
</gene>
<dbReference type="GO" id="GO:0005886">
    <property type="term" value="C:plasma membrane"/>
    <property type="evidence" value="ECO:0007669"/>
    <property type="project" value="UniProtKB-SubCell"/>
</dbReference>
<evidence type="ECO:0000256" key="5">
    <source>
        <dbReference type="ARBA" id="ARBA00022692"/>
    </source>
</evidence>
<keyword evidence="6 8" id="KW-1133">Transmembrane helix</keyword>
<evidence type="ECO:0000256" key="2">
    <source>
        <dbReference type="ARBA" id="ARBA00007069"/>
    </source>
</evidence>
<dbReference type="PROSITE" id="PS50928">
    <property type="entry name" value="ABC_TM1"/>
    <property type="match status" value="1"/>
</dbReference>
<comment type="caution">
    <text evidence="10">The sequence shown here is derived from an EMBL/GenBank/DDBJ whole genome shotgun (WGS) entry which is preliminary data.</text>
</comment>
<comment type="similarity">
    <text evidence="2">Belongs to the binding-protein-dependent transport system permease family. CysTW subfamily.</text>
</comment>
<dbReference type="SUPFAM" id="SSF161098">
    <property type="entry name" value="MetI-like"/>
    <property type="match status" value="1"/>
</dbReference>
<feature type="transmembrane region" description="Helical" evidence="8">
    <location>
        <begin position="232"/>
        <end position="252"/>
    </location>
</feature>
<keyword evidence="3 8" id="KW-0813">Transport</keyword>
<evidence type="ECO:0000256" key="4">
    <source>
        <dbReference type="ARBA" id="ARBA00022475"/>
    </source>
</evidence>
<evidence type="ECO:0000256" key="8">
    <source>
        <dbReference type="RuleBase" id="RU363032"/>
    </source>
</evidence>
<evidence type="ECO:0000256" key="6">
    <source>
        <dbReference type="ARBA" id="ARBA00022989"/>
    </source>
</evidence>
<evidence type="ECO:0000313" key="11">
    <source>
        <dbReference type="Proteomes" id="UP000824176"/>
    </source>
</evidence>
<dbReference type="Gene3D" id="1.10.3720.10">
    <property type="entry name" value="MetI-like"/>
    <property type="match status" value="1"/>
</dbReference>
<keyword evidence="4" id="KW-1003">Cell membrane</keyword>
<accession>A0A9D2GSI6</accession>
<dbReference type="PANTHER" id="PTHR43848">
    <property type="entry name" value="PUTRESCINE TRANSPORT SYSTEM PERMEASE PROTEIN POTI"/>
    <property type="match status" value="1"/>
</dbReference>
<dbReference type="GO" id="GO:0055085">
    <property type="term" value="P:transmembrane transport"/>
    <property type="evidence" value="ECO:0007669"/>
    <property type="project" value="InterPro"/>
</dbReference>
<dbReference type="Proteomes" id="UP000824176">
    <property type="component" value="Unassembled WGS sequence"/>
</dbReference>
<comment type="subcellular location">
    <subcellularLocation>
        <location evidence="1 8">Cell membrane</location>
        <topology evidence="1 8">Multi-pass membrane protein</topology>
    </subcellularLocation>
</comment>
<dbReference type="InterPro" id="IPR000515">
    <property type="entry name" value="MetI-like"/>
</dbReference>
<dbReference type="NCBIfam" id="NF007047">
    <property type="entry name" value="PRK09500.1"/>
    <property type="match status" value="1"/>
</dbReference>